<reference evidence="2" key="1">
    <citation type="journal article" date="2022" name="Nat. Commun.">
        <title>Chromosome evolution and the genetic basis of agronomically important traits in greater yam.</title>
        <authorList>
            <person name="Bredeson J.V."/>
            <person name="Lyons J.B."/>
            <person name="Oniyinde I.O."/>
            <person name="Okereke N.R."/>
            <person name="Kolade O."/>
            <person name="Nnabue I."/>
            <person name="Nwadili C.O."/>
            <person name="Hribova E."/>
            <person name="Parker M."/>
            <person name="Nwogha J."/>
            <person name="Shu S."/>
            <person name="Carlson J."/>
            <person name="Kariba R."/>
            <person name="Muthemba S."/>
            <person name="Knop K."/>
            <person name="Barton G.J."/>
            <person name="Sherwood A.V."/>
            <person name="Lopez-Montes A."/>
            <person name="Asiedu R."/>
            <person name="Jamnadass R."/>
            <person name="Muchugi A."/>
            <person name="Goodstein D."/>
            <person name="Egesi C.N."/>
            <person name="Featherston J."/>
            <person name="Asfaw A."/>
            <person name="Simpson G.G."/>
            <person name="Dolezel J."/>
            <person name="Hendre P.S."/>
            <person name="Van Deynze A."/>
            <person name="Kumar P.L."/>
            <person name="Obidiegwu J.E."/>
            <person name="Bhattacharjee R."/>
            <person name="Rokhsar D.S."/>
        </authorList>
    </citation>
    <scope>NUCLEOTIDE SEQUENCE [LARGE SCALE GENOMIC DNA]</scope>
    <source>
        <strain evidence="2">cv. TDa95/00328</strain>
    </source>
</reference>
<keyword evidence="2" id="KW-1185">Reference proteome</keyword>
<organism evidence="1 2">
    <name type="scientific">Dioscorea alata</name>
    <name type="common">Purple yam</name>
    <dbReference type="NCBI Taxonomy" id="55571"/>
    <lineage>
        <taxon>Eukaryota</taxon>
        <taxon>Viridiplantae</taxon>
        <taxon>Streptophyta</taxon>
        <taxon>Embryophyta</taxon>
        <taxon>Tracheophyta</taxon>
        <taxon>Spermatophyta</taxon>
        <taxon>Magnoliopsida</taxon>
        <taxon>Liliopsida</taxon>
        <taxon>Dioscoreales</taxon>
        <taxon>Dioscoreaceae</taxon>
        <taxon>Dioscorea</taxon>
    </lineage>
</organism>
<evidence type="ECO:0000313" key="2">
    <source>
        <dbReference type="Proteomes" id="UP000827976"/>
    </source>
</evidence>
<dbReference type="EMBL" id="CM037025">
    <property type="protein sequence ID" value="KAH7662122.1"/>
    <property type="molecule type" value="Genomic_DNA"/>
</dbReference>
<protein>
    <submittedName>
        <fullName evidence="1">RNI-like protein</fullName>
    </submittedName>
</protein>
<dbReference type="Proteomes" id="UP000827976">
    <property type="component" value="Chromosome 15"/>
</dbReference>
<accession>A0ACB7UNS5</accession>
<sequence>MTIDNCPRLIRLQTPASWEYTMPKLEELRVTNCPVMKELLQFAYESAGPRILLPSLKILELYGLHNLSQGVLQLSQCLPNLKDLKIHDCGVKCVLSFSFSREIEALPDPLPTLAKLHIENCPEMIEIIFVTDAPNAPNASLQAQCCFQGLMHLTIESYRRLSHLFSYKQAISMQHLSRLYIRHYAALGTVVISKENEEEASASTSTSATTTTSASTSTHVVHHESYNSLFPNLRQLTLYDLPQLTAFHCPAALPIDWLFLQHCCIEKCPNLQDPLLGTHTPPQNQLGFSREQRL</sequence>
<name>A0ACB7UNS5_DIOAL</name>
<evidence type="ECO:0000313" key="1">
    <source>
        <dbReference type="EMBL" id="KAH7662122.1"/>
    </source>
</evidence>
<gene>
    <name evidence="1" type="ORF">IHE45_15G110700</name>
</gene>
<proteinExistence type="predicted"/>
<comment type="caution">
    <text evidence="1">The sequence shown here is derived from an EMBL/GenBank/DDBJ whole genome shotgun (WGS) entry which is preliminary data.</text>
</comment>